<feature type="domain" description="Ion transport" evidence="10">
    <location>
        <begin position="887"/>
        <end position="1142"/>
    </location>
</feature>
<evidence type="ECO:0000259" key="12">
    <source>
        <dbReference type="Pfam" id="PF25508"/>
    </source>
</evidence>
<feature type="domain" description="TRPM SLOG" evidence="11">
    <location>
        <begin position="215"/>
        <end position="476"/>
    </location>
</feature>
<dbReference type="InterPro" id="IPR005821">
    <property type="entry name" value="Ion_trans_dom"/>
</dbReference>
<evidence type="ECO:0000256" key="2">
    <source>
        <dbReference type="ARBA" id="ARBA00022448"/>
    </source>
</evidence>
<accession>A0A8W8IK27</accession>
<feature type="compositionally biased region" description="Acidic residues" evidence="8">
    <location>
        <begin position="1407"/>
        <end position="1416"/>
    </location>
</feature>
<keyword evidence="7" id="KW-0407">Ion channel</keyword>
<evidence type="ECO:0000313" key="14">
    <source>
        <dbReference type="Proteomes" id="UP000005408"/>
    </source>
</evidence>
<keyword evidence="4 9" id="KW-1133">Transmembrane helix</keyword>
<feature type="transmembrane region" description="Helical" evidence="9">
    <location>
        <begin position="1017"/>
        <end position="1034"/>
    </location>
</feature>
<dbReference type="GO" id="GO:0030001">
    <property type="term" value="P:metal ion transport"/>
    <property type="evidence" value="ECO:0007669"/>
    <property type="project" value="TreeGrafter"/>
</dbReference>
<feature type="compositionally biased region" description="Basic residues" evidence="8">
    <location>
        <begin position="1319"/>
        <end position="1334"/>
    </location>
</feature>
<evidence type="ECO:0000259" key="11">
    <source>
        <dbReference type="Pfam" id="PF18139"/>
    </source>
</evidence>
<dbReference type="InterPro" id="IPR041491">
    <property type="entry name" value="TRPM_SLOG"/>
</dbReference>
<feature type="transmembrane region" description="Helical" evidence="9">
    <location>
        <begin position="945"/>
        <end position="966"/>
    </location>
</feature>
<keyword evidence="2" id="KW-0813">Transport</keyword>
<feature type="domain" description="TRPM-like" evidence="12">
    <location>
        <begin position="554"/>
        <end position="791"/>
    </location>
</feature>
<evidence type="ECO:0000256" key="4">
    <source>
        <dbReference type="ARBA" id="ARBA00022989"/>
    </source>
</evidence>
<dbReference type="PANTHER" id="PTHR13800">
    <property type="entry name" value="TRANSIENT RECEPTOR POTENTIAL CATION CHANNEL, SUBFAMILY M, MEMBER 6"/>
    <property type="match status" value="1"/>
</dbReference>
<dbReference type="PANTHER" id="PTHR13800:SF1">
    <property type="entry name" value="TRANSIENT RECEPTOR POTENTIAL CATION CHANNEL TRPM"/>
    <property type="match status" value="1"/>
</dbReference>
<dbReference type="GO" id="GO:0005261">
    <property type="term" value="F:monoatomic cation channel activity"/>
    <property type="evidence" value="ECO:0007669"/>
    <property type="project" value="TreeGrafter"/>
</dbReference>
<reference evidence="13" key="1">
    <citation type="submission" date="2022-08" db="UniProtKB">
        <authorList>
            <consortium name="EnsemblMetazoa"/>
        </authorList>
    </citation>
    <scope>IDENTIFICATION</scope>
    <source>
        <strain evidence="13">05x7-T-G4-1.051#20</strain>
    </source>
</reference>
<dbReference type="GO" id="GO:0005886">
    <property type="term" value="C:plasma membrane"/>
    <property type="evidence" value="ECO:0007669"/>
    <property type="project" value="TreeGrafter"/>
</dbReference>
<evidence type="ECO:0000256" key="3">
    <source>
        <dbReference type="ARBA" id="ARBA00022692"/>
    </source>
</evidence>
<evidence type="ECO:0000256" key="7">
    <source>
        <dbReference type="ARBA" id="ARBA00023303"/>
    </source>
</evidence>
<feature type="transmembrane region" description="Helical" evidence="9">
    <location>
        <begin position="1106"/>
        <end position="1131"/>
    </location>
</feature>
<dbReference type="InterPro" id="IPR050927">
    <property type="entry name" value="TRPM"/>
</dbReference>
<evidence type="ECO:0008006" key="15">
    <source>
        <dbReference type="Google" id="ProtNLM"/>
    </source>
</evidence>
<feature type="region of interest" description="Disordered" evidence="8">
    <location>
        <begin position="1312"/>
        <end position="1488"/>
    </location>
</feature>
<dbReference type="Pfam" id="PF00520">
    <property type="entry name" value="Ion_trans"/>
    <property type="match status" value="1"/>
</dbReference>
<feature type="compositionally biased region" description="Basic residues" evidence="8">
    <location>
        <begin position="1471"/>
        <end position="1481"/>
    </location>
</feature>
<organism evidence="13 14">
    <name type="scientific">Magallana gigas</name>
    <name type="common">Pacific oyster</name>
    <name type="synonym">Crassostrea gigas</name>
    <dbReference type="NCBI Taxonomy" id="29159"/>
    <lineage>
        <taxon>Eukaryota</taxon>
        <taxon>Metazoa</taxon>
        <taxon>Spiralia</taxon>
        <taxon>Lophotrochozoa</taxon>
        <taxon>Mollusca</taxon>
        <taxon>Bivalvia</taxon>
        <taxon>Autobranchia</taxon>
        <taxon>Pteriomorphia</taxon>
        <taxon>Ostreida</taxon>
        <taxon>Ostreoidea</taxon>
        <taxon>Ostreidae</taxon>
        <taxon>Magallana</taxon>
    </lineage>
</organism>
<dbReference type="Pfam" id="PF25508">
    <property type="entry name" value="TRPM2"/>
    <property type="match status" value="1"/>
</dbReference>
<sequence length="1488" mass="171660">MAGVGMDTKIYPSEKYDRVRFSSDQGGAGPSAMNLKERKIQQDRFYEVQSALTLEEARYSEMRKKIPGLGRIPKDRINTQSQDSEFQKRKQEHVVFVKQNFRQIECSKFVPDPKKLGVKKIRDLKCHCGEILTEHAGLSSAQPMNNVQRDIVEAYLIPEKLRSHINRETLFKAPPENLASLLHSVPWSKEDAFRENICTTFGKISFVNNDNSKPAKYVRLSHNDSVDRCLELMEKHWKIMEPKRPSLCISVIGGAKSFKLDNKMRETFNTGLIKAAKTTNAWLITTGSNVGVMKAVGNAVSEGQSFLWDDDRITHTLRLIGIGPWGYVKDRKYLESDGDGCFPVHFKTSNIIQHGKPVPLNPNHTHFVFVDDGYRNNYKGASEFRASFEQKVSKPTEAGGLGIPVVLVILEGGTDAISDAMVSLNHHIPVVVCSGTGRAADILAYAYSHTRSNKGELKPKHEDKLIEKIFDAYGERWKEKEIEENIRLHLTNVKKCMEHRDLINIFPMNKHEDLDIAILTALLNSKAGETSDEIRQNQLKLALTWDRADIAQEEIFREDVLWPTGSLDDVLMEAIMEERVEFVALILTQNVVMKEFLTTQKLQDLYDKSLSRMDSHHLKKLMRRTINSEEFSYDNLARLMESLMDKYDHNFDESSIVDTGPGKKFSPVLTNAQQHFKFPFKQLMIWSILMLRQKMAMFAWQMGNEPVTSAVAASRIYGSMAEHIHRNESALKEKVLAYKDEFEHLARSVLDECHIKHQEKAMMLAERKSPSWSSMTSLQIAASAGNRAYLSSVSCKNSIDTSWNRGIQSSPSKVYLSSVACRNSIDATWRRGIYSRWKVLVTVFLPFLLFTPFLEVNAMGEKKAKTFQKILTFYTAPITKFTHHSILYIFFVALFTYFLLVDYQFYEITTIEIVCIVWIFTFIVDELYTLLTFPSPTFHGKIRDWYGMLKCVDMLNLLLALVAFLVRIIDMEKHAEEAKIIFSINCIIFYIRIMKLYTANSSLGPKLEMIKMMFDELRMFLLVVIVFLLAYGVASQSLLFRQRDASWDILRDIVFYPYWQLYGELDFENAVHTDQDCFESLGNFSSSSMTRMAYNVAKMKCKKEYWLVYILCAGYLIMGNILLFNLLIAIFNHIFTKVEEKSNEIWKFQMYFLTMEFDNKTALVPPLSLIPHLYLFFKWIARKTCCKKRSKGVQFTQRHLEFLQLFEKEEMANYLRHKKSEQKDSAESKLQKRVEELFKLVEEELNADQGGSSFNHTLIATQSAKLPRETTFESCPLEPNGWPKTEAVIEFAKKLEEKEKEVIEEEVAEALMDEEQAKKEKKKKKKKKHKKHKKETQEEEKINNMNVQNNAKPESEAQKNIPDNAWAPPLPPTTTRNLSPRLASQESPYKSPYLQRRLTPLKVQNDSSEDSDDVEDNAQVKTPEPYNILSTPRRSRSKLPASDSDSDVPRKSRKKKSLTRVESSTEDERRSKSKFFKRFRSRQLSDTD</sequence>
<evidence type="ECO:0000313" key="13">
    <source>
        <dbReference type="EnsemblMetazoa" id="G14391.1:cds"/>
    </source>
</evidence>
<evidence type="ECO:0000256" key="8">
    <source>
        <dbReference type="SAM" id="MobiDB-lite"/>
    </source>
</evidence>
<feature type="transmembrane region" description="Helical" evidence="9">
    <location>
        <begin position="913"/>
        <end position="933"/>
    </location>
</feature>
<keyword evidence="6 9" id="KW-0472">Membrane</keyword>
<comment type="subcellular location">
    <subcellularLocation>
        <location evidence="1">Membrane</location>
        <topology evidence="1">Multi-pass membrane protein</topology>
    </subcellularLocation>
</comment>
<feature type="transmembrane region" description="Helical" evidence="9">
    <location>
        <begin position="881"/>
        <end position="901"/>
    </location>
</feature>
<proteinExistence type="predicted"/>
<keyword evidence="3 9" id="KW-0812">Transmembrane</keyword>
<evidence type="ECO:0000256" key="6">
    <source>
        <dbReference type="ARBA" id="ARBA00023136"/>
    </source>
</evidence>
<dbReference type="Pfam" id="PF18139">
    <property type="entry name" value="LSDAT_euk"/>
    <property type="match status" value="1"/>
</dbReference>
<evidence type="ECO:0000256" key="1">
    <source>
        <dbReference type="ARBA" id="ARBA00004141"/>
    </source>
</evidence>
<feature type="compositionally biased region" description="Polar residues" evidence="8">
    <location>
        <begin position="1343"/>
        <end position="1352"/>
    </location>
</feature>
<keyword evidence="14" id="KW-1185">Reference proteome</keyword>
<dbReference type="Proteomes" id="UP000005408">
    <property type="component" value="Unassembled WGS sequence"/>
</dbReference>
<feature type="transmembrane region" description="Helical" evidence="9">
    <location>
        <begin position="978"/>
        <end position="997"/>
    </location>
</feature>
<dbReference type="InterPro" id="IPR057366">
    <property type="entry name" value="TRPM-like"/>
</dbReference>
<name>A0A8W8IK27_MAGGI</name>
<evidence type="ECO:0000256" key="9">
    <source>
        <dbReference type="SAM" id="Phobius"/>
    </source>
</evidence>
<evidence type="ECO:0000256" key="5">
    <source>
        <dbReference type="ARBA" id="ARBA00023065"/>
    </source>
</evidence>
<dbReference type="EnsemblMetazoa" id="G14391.1">
    <property type="protein sequence ID" value="G14391.1:cds"/>
    <property type="gene ID" value="G14391"/>
</dbReference>
<feature type="compositionally biased region" description="Polar residues" evidence="8">
    <location>
        <begin position="1373"/>
        <end position="1388"/>
    </location>
</feature>
<evidence type="ECO:0000259" key="10">
    <source>
        <dbReference type="Pfam" id="PF00520"/>
    </source>
</evidence>
<protein>
    <recommendedName>
        <fullName evidence="15">Transient receptor potential cation channel subfamily M member 3</fullName>
    </recommendedName>
</protein>
<keyword evidence="5" id="KW-0406">Ion transport</keyword>